<dbReference type="Proteomes" id="UP000275281">
    <property type="component" value="Unassembled WGS sequence"/>
</dbReference>
<keyword evidence="1" id="KW-1133">Transmembrane helix</keyword>
<protein>
    <submittedName>
        <fullName evidence="2">Uncharacterized protein</fullName>
    </submittedName>
</protein>
<evidence type="ECO:0000313" key="3">
    <source>
        <dbReference type="Proteomes" id="UP000275281"/>
    </source>
</evidence>
<dbReference type="AlphaFoldDB" id="A0A3N5Z7J9"/>
<proteinExistence type="predicted"/>
<gene>
    <name evidence="2" type="ORF">DRW07_11385</name>
</gene>
<keyword evidence="3" id="KW-1185">Reference proteome</keyword>
<evidence type="ECO:0000313" key="2">
    <source>
        <dbReference type="EMBL" id="RPJ66674.1"/>
    </source>
</evidence>
<comment type="caution">
    <text evidence="2">The sequence shown here is derived from an EMBL/GenBank/DDBJ whole genome shotgun (WGS) entry which is preliminary data.</text>
</comment>
<dbReference type="RefSeq" id="WP_124028031.1">
    <property type="nucleotide sequence ID" value="NZ_JBHRSN010000006.1"/>
</dbReference>
<name>A0A3N5Z7J9_9ALTE</name>
<keyword evidence="1" id="KW-0812">Transmembrane</keyword>
<accession>A0A3N5Z7J9</accession>
<feature type="transmembrane region" description="Helical" evidence="1">
    <location>
        <begin position="7"/>
        <end position="28"/>
    </location>
</feature>
<feature type="transmembrane region" description="Helical" evidence="1">
    <location>
        <begin position="34"/>
        <end position="54"/>
    </location>
</feature>
<keyword evidence="1" id="KW-0472">Membrane</keyword>
<dbReference type="EMBL" id="RPOK01000003">
    <property type="protein sequence ID" value="RPJ66674.1"/>
    <property type="molecule type" value="Genomic_DNA"/>
</dbReference>
<organism evidence="2 3">
    <name type="scientific">Alteromonas sediminis</name>
    <dbReference type="NCBI Taxonomy" id="2259342"/>
    <lineage>
        <taxon>Bacteria</taxon>
        <taxon>Pseudomonadati</taxon>
        <taxon>Pseudomonadota</taxon>
        <taxon>Gammaproteobacteria</taxon>
        <taxon>Alteromonadales</taxon>
        <taxon>Alteromonadaceae</taxon>
        <taxon>Alteromonas/Salinimonas group</taxon>
        <taxon>Alteromonas</taxon>
    </lineage>
</organism>
<sequence length="76" mass="8658">MKTSLTLMGFILLFTGAMLFIAGIVTVFLEPEQFAILIIMCAGVIALKFGEFILNKCATYRWRGQRRPHITHRLAR</sequence>
<evidence type="ECO:0000256" key="1">
    <source>
        <dbReference type="SAM" id="Phobius"/>
    </source>
</evidence>
<reference evidence="2 3" key="1">
    <citation type="submission" date="2018-11" db="EMBL/GenBank/DDBJ databases">
        <authorList>
            <person name="Ye M.-Q."/>
            <person name="Du Z.-J."/>
        </authorList>
    </citation>
    <scope>NUCLEOTIDE SEQUENCE [LARGE SCALE GENOMIC DNA]</scope>
    <source>
        <strain evidence="2 3">U0105</strain>
    </source>
</reference>